<evidence type="ECO:0000256" key="1">
    <source>
        <dbReference type="SAM" id="MobiDB-lite"/>
    </source>
</evidence>
<dbReference type="SUPFAM" id="SSF47986">
    <property type="entry name" value="DEATH domain"/>
    <property type="match status" value="1"/>
</dbReference>
<dbReference type="PANTHER" id="PTHR15034:SF5">
    <property type="entry name" value="DEATH DOMAIN-CONTAINING PROTEIN CRADD"/>
    <property type="match status" value="1"/>
</dbReference>
<dbReference type="Pfam" id="PF00619">
    <property type="entry name" value="CARD"/>
    <property type="match status" value="1"/>
</dbReference>
<dbReference type="CDD" id="cd01671">
    <property type="entry name" value="CARD"/>
    <property type="match status" value="1"/>
</dbReference>
<protein>
    <recommendedName>
        <fullName evidence="2">CARD domain-containing protein</fullName>
    </recommendedName>
</protein>
<reference evidence="3 4" key="1">
    <citation type="submission" date="2021-06" db="EMBL/GenBank/DDBJ databases">
        <authorList>
            <person name="Palmer J.M."/>
        </authorList>
    </citation>
    <scope>NUCLEOTIDE SEQUENCE [LARGE SCALE GENOMIC DNA]</scope>
    <source>
        <strain evidence="3 4">MEX-2019</strain>
        <tissue evidence="3">Muscle</tissue>
    </source>
</reference>
<dbReference type="AlphaFoldDB" id="A0AAV9SDW5"/>
<dbReference type="InterPro" id="IPR011029">
    <property type="entry name" value="DEATH-like_dom_sf"/>
</dbReference>
<comment type="caution">
    <text evidence="3">The sequence shown here is derived from an EMBL/GenBank/DDBJ whole genome shotgun (WGS) entry which is preliminary data.</text>
</comment>
<dbReference type="InterPro" id="IPR037939">
    <property type="entry name" value="CRADD"/>
</dbReference>
<evidence type="ECO:0000259" key="2">
    <source>
        <dbReference type="PROSITE" id="PS50209"/>
    </source>
</evidence>
<evidence type="ECO:0000313" key="4">
    <source>
        <dbReference type="Proteomes" id="UP001311232"/>
    </source>
</evidence>
<evidence type="ECO:0000313" key="3">
    <source>
        <dbReference type="EMBL" id="KAK5619459.1"/>
    </source>
</evidence>
<dbReference type="EMBL" id="JAHHUM010000578">
    <property type="protein sequence ID" value="KAK5619459.1"/>
    <property type="molecule type" value="Genomic_DNA"/>
</dbReference>
<accession>A0AAV9SDW5</accession>
<dbReference type="Proteomes" id="UP001311232">
    <property type="component" value="Unassembled WGS sequence"/>
</dbReference>
<keyword evidence="4" id="KW-1185">Reference proteome</keyword>
<gene>
    <name evidence="3" type="ORF">CRENBAI_013844</name>
</gene>
<dbReference type="GO" id="GO:0042981">
    <property type="term" value="P:regulation of apoptotic process"/>
    <property type="evidence" value="ECO:0007669"/>
    <property type="project" value="InterPro"/>
</dbReference>
<sequence>MRLFSFGSCADRAVEEVLVGLHDLKMFGTGSKKWFVKNQKKHQQKSGKRPCTKKRKRWAAKILKEHREQILSELDVNAVLPYLVYDKVFSLVEYKEILGQESSRGRAEVFLSHLSSKGPAAFCSFCSVLEEVCPRLLTCFLFEGEDGVPGRSRKVGLSMAPNSQAEQPVCPPPMYTDPLFDTRYSERVVNWIRWRGKLSDRPGESKLGMFDGGSHSEDLQGDISQDHLRSSEMVVPKNLK</sequence>
<proteinExistence type="predicted"/>
<dbReference type="GO" id="GO:0002020">
    <property type="term" value="F:protease binding"/>
    <property type="evidence" value="ECO:0007669"/>
    <property type="project" value="InterPro"/>
</dbReference>
<dbReference type="PANTHER" id="PTHR15034">
    <property type="entry name" value="DEATH DOMAIN-CONTAINING PROTEIN CRADD"/>
    <property type="match status" value="1"/>
</dbReference>
<dbReference type="InterPro" id="IPR001315">
    <property type="entry name" value="CARD"/>
</dbReference>
<dbReference type="Gene3D" id="1.10.533.10">
    <property type="entry name" value="Death Domain, Fas"/>
    <property type="match status" value="1"/>
</dbReference>
<feature type="compositionally biased region" description="Basic and acidic residues" evidence="1">
    <location>
        <begin position="214"/>
        <end position="230"/>
    </location>
</feature>
<dbReference type="PROSITE" id="PS50209">
    <property type="entry name" value="CARD"/>
    <property type="match status" value="1"/>
</dbReference>
<feature type="domain" description="CARD" evidence="2">
    <location>
        <begin position="55"/>
        <end position="144"/>
    </location>
</feature>
<feature type="region of interest" description="Disordered" evidence="1">
    <location>
        <begin position="205"/>
        <end position="240"/>
    </location>
</feature>
<dbReference type="GO" id="GO:0070513">
    <property type="term" value="F:death domain binding"/>
    <property type="evidence" value="ECO:0007669"/>
    <property type="project" value="InterPro"/>
</dbReference>
<name>A0AAV9SDW5_9TELE</name>
<organism evidence="3 4">
    <name type="scientific">Crenichthys baileyi</name>
    <name type="common">White River springfish</name>
    <dbReference type="NCBI Taxonomy" id="28760"/>
    <lineage>
        <taxon>Eukaryota</taxon>
        <taxon>Metazoa</taxon>
        <taxon>Chordata</taxon>
        <taxon>Craniata</taxon>
        <taxon>Vertebrata</taxon>
        <taxon>Euteleostomi</taxon>
        <taxon>Actinopterygii</taxon>
        <taxon>Neopterygii</taxon>
        <taxon>Teleostei</taxon>
        <taxon>Neoteleostei</taxon>
        <taxon>Acanthomorphata</taxon>
        <taxon>Ovalentaria</taxon>
        <taxon>Atherinomorphae</taxon>
        <taxon>Cyprinodontiformes</taxon>
        <taxon>Goodeidae</taxon>
        <taxon>Crenichthys</taxon>
    </lineage>
</organism>